<protein>
    <submittedName>
        <fullName evidence="1">Uncharacterized protein</fullName>
    </submittedName>
</protein>
<reference evidence="2" key="1">
    <citation type="submission" date="2015-11" db="EMBL/GenBank/DDBJ databases">
        <authorList>
            <person name="Seth-Smith H.M.B."/>
        </authorList>
    </citation>
    <scope>NUCLEOTIDE SEQUENCE [LARGE SCALE GENOMIC DNA]</scope>
    <source>
        <strain evidence="2">2013Ark11</strain>
    </source>
</reference>
<proteinExistence type="predicted"/>
<accession>A0A0S4M045</accession>
<dbReference type="AlphaFoldDB" id="A0A0S4M045"/>
<evidence type="ECO:0000313" key="2">
    <source>
        <dbReference type="Proteomes" id="UP000198651"/>
    </source>
</evidence>
<dbReference type="EMBL" id="LN906597">
    <property type="protein sequence ID" value="CUT17187.1"/>
    <property type="molecule type" value="Genomic_DNA"/>
</dbReference>
<evidence type="ECO:0000313" key="1">
    <source>
        <dbReference type="EMBL" id="CUT17187.1"/>
    </source>
</evidence>
<dbReference type="RefSeq" id="WP_172792649.1">
    <property type="nucleotide sequence ID" value="NZ_LN906597.1"/>
</dbReference>
<sequence length="326" mass="36431">MHLLSTKDFLMNVYPHNTEAIYTEPTSNSATDTTTPSGDNELHRVSLKLLTQHNCGNSPLMSIIDVREEISKSSSFVSTVVKLEIAPKNYMVPSDRSIYMIVVKSTKTIRSAVEHNGTLPSANIMPILTYPYDCSPSASLIGVKRIRLKTFIKLEASIGNDKNQYVMIVRPHRPSATARTSNLTNVMPTSSRSNTNPPQVFIKMLSQYHSNNLPIMSIVNIRRTPRLSTSVILGVYPQDATIPSDRSTYMVTVDSPKAEKNCICCEQFHPVKIEPLIKYDYGRSPSLSLIGAHKTELKTFLKLEATIDNVKNYYAMLIEEEMPNSG</sequence>
<gene>
    <name evidence="1" type="ORF">Ark11_0332</name>
</gene>
<name>A0A0S4M045_9BURK</name>
<dbReference type="Proteomes" id="UP000198651">
    <property type="component" value="Chromosome I"/>
</dbReference>
<organism evidence="1 2">
    <name type="scientific">Candidatus Ichthyocystis hellenicum</name>
    <dbReference type="NCBI Taxonomy" id="1561003"/>
    <lineage>
        <taxon>Bacteria</taxon>
        <taxon>Pseudomonadati</taxon>
        <taxon>Pseudomonadota</taxon>
        <taxon>Betaproteobacteria</taxon>
        <taxon>Burkholderiales</taxon>
        <taxon>Candidatus Ichthyocystis</taxon>
    </lineage>
</organism>
<keyword evidence="2" id="KW-1185">Reference proteome</keyword>